<dbReference type="AlphaFoldDB" id="A0AAY4B6S9"/>
<organism evidence="12 13">
    <name type="scientific">Denticeps clupeoides</name>
    <name type="common">denticle herring</name>
    <dbReference type="NCBI Taxonomy" id="299321"/>
    <lineage>
        <taxon>Eukaryota</taxon>
        <taxon>Metazoa</taxon>
        <taxon>Chordata</taxon>
        <taxon>Craniata</taxon>
        <taxon>Vertebrata</taxon>
        <taxon>Euteleostomi</taxon>
        <taxon>Actinopterygii</taxon>
        <taxon>Neopterygii</taxon>
        <taxon>Teleostei</taxon>
        <taxon>Clupei</taxon>
        <taxon>Clupeiformes</taxon>
        <taxon>Denticipitoidei</taxon>
        <taxon>Denticipitidae</taxon>
        <taxon>Denticeps</taxon>
    </lineage>
</organism>
<keyword evidence="10" id="KW-0868">Chloride</keyword>
<dbReference type="Gene3D" id="3.10.580.10">
    <property type="entry name" value="CBS-domain"/>
    <property type="match status" value="1"/>
</dbReference>
<dbReference type="PRINTS" id="PR00762">
    <property type="entry name" value="CLCHANNEL"/>
</dbReference>
<feature type="transmembrane region" description="Helical" evidence="11">
    <location>
        <begin position="165"/>
        <end position="191"/>
    </location>
</feature>
<evidence type="ECO:0000256" key="9">
    <source>
        <dbReference type="ARBA" id="ARBA00023173"/>
    </source>
</evidence>
<protein>
    <submittedName>
        <fullName evidence="12">Chloride channel K</fullName>
    </submittedName>
</protein>
<evidence type="ECO:0000256" key="7">
    <source>
        <dbReference type="ARBA" id="ARBA00023122"/>
    </source>
</evidence>
<keyword evidence="5 11" id="KW-1133">Transmembrane helix</keyword>
<evidence type="ECO:0000256" key="6">
    <source>
        <dbReference type="ARBA" id="ARBA00023065"/>
    </source>
</evidence>
<reference evidence="12 13" key="1">
    <citation type="submission" date="2020-06" db="EMBL/GenBank/DDBJ databases">
        <authorList>
            <consortium name="Wellcome Sanger Institute Data Sharing"/>
        </authorList>
    </citation>
    <scope>NUCLEOTIDE SEQUENCE [LARGE SCALE GENOMIC DNA]</scope>
</reference>
<feature type="transmembrane region" description="Helical" evidence="11">
    <location>
        <begin position="361"/>
        <end position="386"/>
    </location>
</feature>
<proteinExistence type="predicted"/>
<keyword evidence="2" id="KW-0813">Transport</keyword>
<comment type="subcellular location">
    <subcellularLocation>
        <location evidence="1">Membrane</location>
        <topology evidence="1">Multi-pass membrane protein</topology>
    </subcellularLocation>
</comment>
<keyword evidence="8 11" id="KW-0472">Membrane</keyword>
<dbReference type="GO" id="GO:0034707">
    <property type="term" value="C:chloride channel complex"/>
    <property type="evidence" value="ECO:0007669"/>
    <property type="project" value="UniProtKB-KW"/>
</dbReference>
<feature type="transmembrane region" description="Helical" evidence="11">
    <location>
        <begin position="17"/>
        <end position="39"/>
    </location>
</feature>
<keyword evidence="13" id="KW-1185">Reference proteome</keyword>
<gene>
    <name evidence="12" type="primary">clcnk</name>
</gene>
<dbReference type="InterPro" id="IPR050970">
    <property type="entry name" value="Cl_channel_volt-gated"/>
</dbReference>
<evidence type="ECO:0000313" key="13">
    <source>
        <dbReference type="Proteomes" id="UP000694580"/>
    </source>
</evidence>
<dbReference type="Ensembl" id="ENSDCDT00010017494.1">
    <property type="protein sequence ID" value="ENSDCDP00010016485.1"/>
    <property type="gene ID" value="ENSDCDG00010007583.1"/>
</dbReference>
<keyword evidence="3 11" id="KW-0812">Transmembrane</keyword>
<evidence type="ECO:0000256" key="1">
    <source>
        <dbReference type="ARBA" id="ARBA00004141"/>
    </source>
</evidence>
<dbReference type="GO" id="GO:0005247">
    <property type="term" value="F:voltage-gated chloride channel activity"/>
    <property type="evidence" value="ECO:0007669"/>
    <property type="project" value="TreeGrafter"/>
</dbReference>
<dbReference type="GeneTree" id="ENSGT00940000164106"/>
<feature type="transmembrane region" description="Helical" evidence="11">
    <location>
        <begin position="249"/>
        <end position="271"/>
    </location>
</feature>
<evidence type="ECO:0000256" key="3">
    <source>
        <dbReference type="ARBA" id="ARBA00022692"/>
    </source>
</evidence>
<evidence type="ECO:0000256" key="11">
    <source>
        <dbReference type="SAM" id="Phobius"/>
    </source>
</evidence>
<keyword evidence="6" id="KW-0406">Ion transport</keyword>
<dbReference type="InterPro" id="IPR014743">
    <property type="entry name" value="Cl-channel_core"/>
</dbReference>
<keyword evidence="7" id="KW-0129">CBS domain</keyword>
<reference evidence="12" key="2">
    <citation type="submission" date="2025-08" db="UniProtKB">
        <authorList>
            <consortium name="Ensembl"/>
        </authorList>
    </citation>
    <scope>IDENTIFICATION</scope>
</reference>
<evidence type="ECO:0000256" key="2">
    <source>
        <dbReference type="ARBA" id="ARBA00022448"/>
    </source>
</evidence>
<dbReference type="SUPFAM" id="SSF54631">
    <property type="entry name" value="CBS-domain pair"/>
    <property type="match status" value="1"/>
</dbReference>
<sequence>PDECMVFMQRAVSSVLGLHWICYVTLGVLMALVSFFMDLAVSKLTRAHTWLYEGLHGHVLLQYLCWTLYPSFLCAVACGFSFNICPSSAGSGIPEVRCILSGAELPDYLTVSNLFAKVVGLTCVLASGTTVFLGKVGPFVHLSTMMGAYLQRIPVINANKAKSPVGMLVVAAAVGVASCFSAPVSGVLFSVEVMGSHYAVRDYLPCFLAAACGALTSHLLTIFSREKGEQTVQALFKTICLASRTHSTLITVCHSLFHSLSVCIYLFSHQWALRFTRTNKLLIRILANQKVLYSGIVVFFLASVTFPLSAGNFMAAKLSMKQLLFTLLDQKQWQAVSQNASAPEDNPEALWQMWCPPGTSVFLTLGLFLLLKLWLLVLSCTLPVPAGYFMPAFIYGAAIGRFLGELLAYILPHGMSRHLNPGGYTLAGAAAFSGAVTHTLSPALLALELTGQRTHAVPVLLATLIANMLTRARNRPSFYDNIAIVKKLPHPPSLIRTCPRLSTVLLGQVLRPLDAVVAREEGLMGVQQLLESTSETVFAVVDSHGEINCFRWLNICFLQSTNPQVEDVGIIKTVKIHLSAETPLKQAYAIMGVLRETHLFVTDKGRLSGIITWTESMAPVK</sequence>
<dbReference type="InterPro" id="IPR001807">
    <property type="entry name" value="ClC"/>
</dbReference>
<dbReference type="SUPFAM" id="SSF81340">
    <property type="entry name" value="Clc chloride channel"/>
    <property type="match status" value="1"/>
</dbReference>
<evidence type="ECO:0000256" key="8">
    <source>
        <dbReference type="ARBA" id="ARBA00023136"/>
    </source>
</evidence>
<keyword evidence="4" id="KW-0677">Repeat</keyword>
<dbReference type="Gene3D" id="1.10.3080.10">
    <property type="entry name" value="Clc chloride channel"/>
    <property type="match status" value="1"/>
</dbReference>
<dbReference type="InterPro" id="IPR046342">
    <property type="entry name" value="CBS_dom_sf"/>
</dbReference>
<feature type="transmembrane region" description="Helical" evidence="11">
    <location>
        <begin position="203"/>
        <end position="223"/>
    </location>
</feature>
<evidence type="ECO:0000256" key="5">
    <source>
        <dbReference type="ARBA" id="ARBA00022989"/>
    </source>
</evidence>
<reference evidence="12" key="3">
    <citation type="submission" date="2025-09" db="UniProtKB">
        <authorList>
            <consortium name="Ensembl"/>
        </authorList>
    </citation>
    <scope>IDENTIFICATION</scope>
</reference>
<dbReference type="Pfam" id="PF00654">
    <property type="entry name" value="Voltage_CLC"/>
    <property type="match status" value="1"/>
</dbReference>
<keyword evidence="9" id="KW-0407">Ion channel</keyword>
<name>A0AAY4B6S9_9TELE</name>
<dbReference type="PANTHER" id="PTHR45720:SF3">
    <property type="entry name" value="CHLORIDE CHANNEL PROTEIN CLC-KB"/>
    <property type="match status" value="1"/>
</dbReference>
<dbReference type="PANTHER" id="PTHR45720">
    <property type="entry name" value="CHLORIDE CHANNEL PROTEIN 2"/>
    <property type="match status" value="1"/>
</dbReference>
<feature type="transmembrane region" description="Helical" evidence="11">
    <location>
        <begin position="291"/>
        <end position="315"/>
    </location>
</feature>
<keyword evidence="9" id="KW-0869">Chloride channel</keyword>
<accession>A0AAY4B6S9</accession>
<feature type="transmembrane region" description="Helical" evidence="11">
    <location>
        <begin position="114"/>
        <end position="136"/>
    </location>
</feature>
<evidence type="ECO:0000313" key="12">
    <source>
        <dbReference type="Ensembl" id="ENSDCDP00010016485.1"/>
    </source>
</evidence>
<evidence type="ECO:0000256" key="10">
    <source>
        <dbReference type="ARBA" id="ARBA00023214"/>
    </source>
</evidence>
<evidence type="ECO:0000256" key="4">
    <source>
        <dbReference type="ARBA" id="ARBA00022737"/>
    </source>
</evidence>
<dbReference type="GO" id="GO:0005886">
    <property type="term" value="C:plasma membrane"/>
    <property type="evidence" value="ECO:0007669"/>
    <property type="project" value="TreeGrafter"/>
</dbReference>
<dbReference type="Proteomes" id="UP000694580">
    <property type="component" value="Chromosome 10"/>
</dbReference>